<evidence type="ECO:0000313" key="3">
    <source>
        <dbReference type="Proteomes" id="UP000054653"/>
    </source>
</evidence>
<evidence type="ECO:0000313" key="2">
    <source>
        <dbReference type="EMBL" id="KRY26999.1"/>
    </source>
</evidence>
<protein>
    <submittedName>
        <fullName evidence="2">Uncharacterized protein</fullName>
    </submittedName>
</protein>
<sequence length="61" mass="6413">MGGAIPVCGGNVAAVVPCTPPWRNRCTLLPPGAASPPSSEVRVETPARRRPPSGYNRDYIP</sequence>
<proteinExistence type="predicted"/>
<organism evidence="2 3">
    <name type="scientific">Trichinella britovi</name>
    <name type="common">Parasitic roundworm</name>
    <dbReference type="NCBI Taxonomy" id="45882"/>
    <lineage>
        <taxon>Eukaryota</taxon>
        <taxon>Metazoa</taxon>
        <taxon>Ecdysozoa</taxon>
        <taxon>Nematoda</taxon>
        <taxon>Enoplea</taxon>
        <taxon>Dorylaimia</taxon>
        <taxon>Trichinellida</taxon>
        <taxon>Trichinellidae</taxon>
        <taxon>Trichinella</taxon>
    </lineage>
</organism>
<dbReference type="Proteomes" id="UP000054653">
    <property type="component" value="Unassembled WGS sequence"/>
</dbReference>
<evidence type="ECO:0000256" key="1">
    <source>
        <dbReference type="SAM" id="MobiDB-lite"/>
    </source>
</evidence>
<keyword evidence="3" id="KW-1185">Reference proteome</keyword>
<feature type="region of interest" description="Disordered" evidence="1">
    <location>
        <begin position="29"/>
        <end position="61"/>
    </location>
</feature>
<comment type="caution">
    <text evidence="2">The sequence shown here is derived from an EMBL/GenBank/DDBJ whole genome shotgun (WGS) entry which is preliminary data.</text>
</comment>
<reference evidence="2 3" key="1">
    <citation type="submission" date="2015-01" db="EMBL/GenBank/DDBJ databases">
        <title>Evolution of Trichinella species and genotypes.</title>
        <authorList>
            <person name="Korhonen P.K."/>
            <person name="Edoardo P."/>
            <person name="Giuseppe L.R."/>
            <person name="Gasser R.B."/>
        </authorList>
    </citation>
    <scope>NUCLEOTIDE SEQUENCE [LARGE SCALE GENOMIC DNA]</scope>
    <source>
        <strain evidence="2">ISS120</strain>
    </source>
</reference>
<dbReference type="AlphaFoldDB" id="A0A0V1AQ89"/>
<accession>A0A0V1AQ89</accession>
<dbReference type="EMBL" id="JYDI01001670">
    <property type="protein sequence ID" value="KRY26999.1"/>
    <property type="molecule type" value="Genomic_DNA"/>
</dbReference>
<gene>
    <name evidence="2" type="ORF">T03_8116</name>
</gene>
<feature type="compositionally biased region" description="Low complexity" evidence="1">
    <location>
        <begin position="30"/>
        <end position="39"/>
    </location>
</feature>
<name>A0A0V1AQ89_TRIBR</name>